<dbReference type="PANTHER" id="PTHR13242">
    <property type="entry name" value="EUKARYOTIC TRANSLATION INITIATION FACTOR 3"/>
    <property type="match status" value="1"/>
</dbReference>
<protein>
    <recommendedName>
        <fullName evidence="4">Eukaryotic translation initiation factor 3 subunit L</fullName>
        <shortName evidence="4">eIF3l</shortName>
    </recommendedName>
</protein>
<name>A0A2R5GAE8_9STRA</name>
<evidence type="ECO:0000256" key="6">
    <source>
        <dbReference type="SAM" id="MobiDB-lite"/>
    </source>
</evidence>
<sequence length="736" mass="84037">MYGGEDYGDYGEGGDYGDYGEGGDYGGYNDGMESDFNLLDRVRVFVQDFHAKLNANKVLDVRNLYSKEWTSITNAYYKDTEWPRADEVAGLCDNDQTFLLFYNELYYRHIFVNCEPLIHHRFESWNNYRALFDKVLEGDELRNRLVPSEWVNDMIDEFLYQFQDFCRYKHDLGNLSEDESRLLEENPNVWATETVLGYLTSFMQQSGIVSMLETSKNLQGARLNILQSLGYFSIFGLCRMHCLLADYRLAAAVLEPIDTDDKRALFTRVPGCHVTLFYYLGFSYLMMRRYADAMSVFSAVLLAHRGSSKDRNTSFADGQIHGKYDRIRALSAMCISLSPGMRVDQQVQYVISEKHADNIVLLNKRDEATFESLFSYACPKFIVPGNPNFADLANRHQEAYRLQLKLFLYEVRQQSALPTIRSYLLLYTSIPITKLAKFCEMPPERFREYLCLLKSTANQVVHQDGTPALEGTLQVVNDIHFFIVGDMVFMDETKQPQRFAQYFMTYALKFQQTIDDMAELKTSPAAAPSASARLAAQHSAAQRSARHVTRGGAMATLLEQTRPRPLREYFDKTVFSSLAAHRAAKAKSSTVYVGGLSEFTMEQQLHALFSMCGTVQRVIMGLHRVDRKPCGFCFVEFEKRQAALDAEQIISGLEIDGKQIKVEIDPGFTEGRQFGRARSGGQMQDERRQHAFGFGGAPSSVAPPRGRRGGRNRNRDTRGPRRRRRRDDDSDSDDSD</sequence>
<dbReference type="GO" id="GO:0003723">
    <property type="term" value="F:RNA binding"/>
    <property type="evidence" value="ECO:0007669"/>
    <property type="project" value="UniProtKB-UniRule"/>
</dbReference>
<dbReference type="PROSITE" id="PS50102">
    <property type="entry name" value="RRM"/>
    <property type="match status" value="1"/>
</dbReference>
<evidence type="ECO:0000256" key="5">
    <source>
        <dbReference type="PROSITE-ProRule" id="PRU00176"/>
    </source>
</evidence>
<dbReference type="Proteomes" id="UP000241890">
    <property type="component" value="Unassembled WGS sequence"/>
</dbReference>
<dbReference type="HAMAP" id="MF_03011">
    <property type="entry name" value="eIF3l"/>
    <property type="match status" value="1"/>
</dbReference>
<dbReference type="GO" id="GO:0033290">
    <property type="term" value="C:eukaryotic 48S preinitiation complex"/>
    <property type="evidence" value="ECO:0007669"/>
    <property type="project" value="UniProtKB-UniRule"/>
</dbReference>
<evidence type="ECO:0000256" key="4">
    <source>
        <dbReference type="HAMAP-Rule" id="MF_03011"/>
    </source>
</evidence>
<keyword evidence="9" id="KW-1185">Reference proteome</keyword>
<dbReference type="GO" id="GO:0003743">
    <property type="term" value="F:translation initiation factor activity"/>
    <property type="evidence" value="ECO:0007669"/>
    <property type="project" value="UniProtKB-UniRule"/>
</dbReference>
<dbReference type="InterPro" id="IPR035979">
    <property type="entry name" value="RBD_domain_sf"/>
</dbReference>
<dbReference type="InterPro" id="IPR012677">
    <property type="entry name" value="Nucleotide-bd_a/b_plait_sf"/>
</dbReference>
<feature type="region of interest" description="Disordered" evidence="6">
    <location>
        <begin position="666"/>
        <end position="685"/>
    </location>
</feature>
<dbReference type="Pfam" id="PF00076">
    <property type="entry name" value="RRM_1"/>
    <property type="match status" value="1"/>
</dbReference>
<dbReference type="PANTHER" id="PTHR13242:SF0">
    <property type="entry name" value="EUKARYOTIC TRANSLATION INITIATION FACTOR 3 SUBUNIT L"/>
    <property type="match status" value="1"/>
</dbReference>
<dbReference type="SUPFAM" id="SSF54928">
    <property type="entry name" value="RNA-binding domain, RBD"/>
    <property type="match status" value="1"/>
</dbReference>
<evidence type="ECO:0000256" key="1">
    <source>
        <dbReference type="ARBA" id="ARBA00022490"/>
    </source>
</evidence>
<reference evidence="8 9" key="1">
    <citation type="submission" date="2017-12" db="EMBL/GenBank/DDBJ databases">
        <title>Sequencing, de novo assembly and annotation of complete genome of a new Thraustochytrid species, strain FCC1311.</title>
        <authorList>
            <person name="Sedici K."/>
            <person name="Godart F."/>
            <person name="Aiese Cigliano R."/>
            <person name="Sanseverino W."/>
            <person name="Barakat M."/>
            <person name="Ortet P."/>
            <person name="Marechal E."/>
            <person name="Cagnac O."/>
            <person name="Amato A."/>
        </authorList>
    </citation>
    <scope>NUCLEOTIDE SEQUENCE [LARGE SCALE GENOMIC DNA]</scope>
</reference>
<dbReference type="OrthoDB" id="15082at2759"/>
<evidence type="ECO:0000256" key="2">
    <source>
        <dbReference type="ARBA" id="ARBA00022540"/>
    </source>
</evidence>
<keyword evidence="2 4" id="KW-0396">Initiation factor</keyword>
<evidence type="ECO:0000313" key="8">
    <source>
        <dbReference type="EMBL" id="GBG27269.1"/>
    </source>
</evidence>
<evidence type="ECO:0000256" key="3">
    <source>
        <dbReference type="ARBA" id="ARBA00022917"/>
    </source>
</evidence>
<dbReference type="Gene3D" id="3.30.70.330">
    <property type="match status" value="1"/>
</dbReference>
<dbReference type="InterPro" id="IPR034148">
    <property type="entry name" value="NCBP2_RRM"/>
</dbReference>
<keyword evidence="1 4" id="KW-0963">Cytoplasm</keyword>
<accession>A0A2R5GAE8</accession>
<comment type="subcellular location">
    <subcellularLocation>
        <location evidence="4">Cytoplasm</location>
    </subcellularLocation>
</comment>
<feature type="domain" description="RRM" evidence="7">
    <location>
        <begin position="589"/>
        <end position="667"/>
    </location>
</feature>
<evidence type="ECO:0000313" key="9">
    <source>
        <dbReference type="Proteomes" id="UP000241890"/>
    </source>
</evidence>
<dbReference type="InParanoid" id="A0A2R5GAE8"/>
<organism evidence="8 9">
    <name type="scientific">Hondaea fermentalgiana</name>
    <dbReference type="NCBI Taxonomy" id="2315210"/>
    <lineage>
        <taxon>Eukaryota</taxon>
        <taxon>Sar</taxon>
        <taxon>Stramenopiles</taxon>
        <taxon>Bigyra</taxon>
        <taxon>Labyrinthulomycetes</taxon>
        <taxon>Thraustochytrida</taxon>
        <taxon>Thraustochytriidae</taxon>
        <taxon>Hondaea</taxon>
    </lineage>
</organism>
<dbReference type="CDD" id="cd12240">
    <property type="entry name" value="RRM_NCBP2"/>
    <property type="match status" value="1"/>
</dbReference>
<dbReference type="Pfam" id="PF10255">
    <property type="entry name" value="Paf67"/>
    <property type="match status" value="1"/>
</dbReference>
<dbReference type="InterPro" id="IPR000504">
    <property type="entry name" value="RRM_dom"/>
</dbReference>
<dbReference type="SMART" id="SM00360">
    <property type="entry name" value="RRM"/>
    <property type="match status" value="1"/>
</dbReference>
<dbReference type="EMBL" id="BEYU01000029">
    <property type="protein sequence ID" value="GBG27269.1"/>
    <property type="molecule type" value="Genomic_DNA"/>
</dbReference>
<dbReference type="GO" id="GO:0005852">
    <property type="term" value="C:eukaryotic translation initiation factor 3 complex"/>
    <property type="evidence" value="ECO:0007669"/>
    <property type="project" value="UniProtKB-UniRule"/>
</dbReference>
<dbReference type="AlphaFoldDB" id="A0A2R5GAE8"/>
<evidence type="ECO:0000259" key="7">
    <source>
        <dbReference type="PROSITE" id="PS50102"/>
    </source>
</evidence>
<dbReference type="GO" id="GO:0001732">
    <property type="term" value="P:formation of cytoplasmic translation initiation complex"/>
    <property type="evidence" value="ECO:0007669"/>
    <property type="project" value="UniProtKB-UniRule"/>
</dbReference>
<comment type="caution">
    <text evidence="8">The sequence shown here is derived from an EMBL/GenBank/DDBJ whole genome shotgun (WGS) entry which is preliminary data.</text>
</comment>
<comment type="function">
    <text evidence="4">Component of the eukaryotic translation initiation factor 3 (eIF-3) complex, which is involved in protein synthesis of a specialized repertoire of mRNAs and, together with other initiation factors, stimulates binding of mRNA and methionyl-tRNAi to the 40S ribosome. The eIF-3 complex specifically targets and initiates translation of a subset of mRNAs involved in cell proliferation.</text>
</comment>
<keyword evidence="5" id="KW-0694">RNA-binding</keyword>
<comment type="similarity">
    <text evidence="4">Belongs to the eIF-3 subunit L family.</text>
</comment>
<dbReference type="GO" id="GO:0016282">
    <property type="term" value="C:eukaryotic 43S preinitiation complex"/>
    <property type="evidence" value="ECO:0007669"/>
    <property type="project" value="UniProtKB-UniRule"/>
</dbReference>
<dbReference type="FunCoup" id="A0A2R5GAE8">
    <property type="interactions" value="469"/>
</dbReference>
<comment type="subunit">
    <text evidence="4">Component of the eukaryotic translation initiation factor 3 (eIF-3) complex.</text>
</comment>
<feature type="region of interest" description="Disordered" evidence="6">
    <location>
        <begin position="692"/>
        <end position="736"/>
    </location>
</feature>
<keyword evidence="3 4" id="KW-0648">Protein biosynthesis</keyword>
<gene>
    <name evidence="8" type="ORF">FCC1311_034912</name>
</gene>
<proteinExistence type="inferred from homology"/>
<dbReference type="InterPro" id="IPR019382">
    <property type="entry name" value="eIF3l"/>
</dbReference>